<comment type="caution">
    <text evidence="3">The sequence shown here is derived from an EMBL/GenBank/DDBJ whole genome shotgun (WGS) entry which is preliminary data.</text>
</comment>
<dbReference type="Gene3D" id="3.10.180.10">
    <property type="entry name" value="2,3-Dihydroxybiphenyl 1,2-Dioxygenase, domain 1"/>
    <property type="match status" value="1"/>
</dbReference>
<accession>A0ABU9YU73</accession>
<dbReference type="SUPFAM" id="SSF54593">
    <property type="entry name" value="Glyoxalase/Bleomycin resistance protein/Dihydroxybiphenyl dioxygenase"/>
    <property type="match status" value="1"/>
</dbReference>
<dbReference type="Proteomes" id="UP001410394">
    <property type="component" value="Unassembled WGS sequence"/>
</dbReference>
<dbReference type="InterPro" id="IPR029068">
    <property type="entry name" value="Glyas_Bleomycin-R_OHBP_Dase"/>
</dbReference>
<evidence type="ECO:0000313" key="3">
    <source>
        <dbReference type="EMBL" id="MEN3067167.1"/>
    </source>
</evidence>
<name>A0ABU9YU73_9RHOO</name>
<dbReference type="PROSITE" id="PS51819">
    <property type="entry name" value="VOC"/>
    <property type="match status" value="1"/>
</dbReference>
<dbReference type="PANTHER" id="PTHR41294">
    <property type="entry name" value="CADMIUM-INDUCED PROTEIN CADI"/>
    <property type="match status" value="1"/>
</dbReference>
<dbReference type="Pfam" id="PF00903">
    <property type="entry name" value="Glyoxalase"/>
    <property type="match status" value="1"/>
</dbReference>
<sequence length="172" mass="18374">MKRMHIHIAVADLPQSIAFYSALFAAQPSVSKPDYAKWMLDDPRVNFAISQRGVAPGLDHLGIQVESAEELAELQTRQTQLDAPQLSQTGTACCYAQSDKHWIRDPQGIAWESFHTLADVPMFGAEQVAAGSACCAPTPVSVSLGMPTRKKSVASDSNNGAPDSTAKPGSCC</sequence>
<organism evidence="3 4">
    <name type="scientific">Uliginosibacterium sediminicola</name>
    <dbReference type="NCBI Taxonomy" id="2024550"/>
    <lineage>
        <taxon>Bacteria</taxon>
        <taxon>Pseudomonadati</taxon>
        <taxon>Pseudomonadota</taxon>
        <taxon>Betaproteobacteria</taxon>
        <taxon>Rhodocyclales</taxon>
        <taxon>Zoogloeaceae</taxon>
        <taxon>Uliginosibacterium</taxon>
    </lineage>
</organism>
<dbReference type="EMBL" id="JBDIVE010000001">
    <property type="protein sequence ID" value="MEN3067167.1"/>
    <property type="molecule type" value="Genomic_DNA"/>
</dbReference>
<feature type="domain" description="VOC" evidence="2">
    <location>
        <begin position="2"/>
        <end position="116"/>
    </location>
</feature>
<evidence type="ECO:0000313" key="4">
    <source>
        <dbReference type="Proteomes" id="UP001410394"/>
    </source>
</evidence>
<gene>
    <name evidence="3" type="ORF">ABDB84_01680</name>
</gene>
<proteinExistence type="predicted"/>
<dbReference type="RefSeq" id="WP_345917935.1">
    <property type="nucleotide sequence ID" value="NZ_JBDIVE010000001.1"/>
</dbReference>
<evidence type="ECO:0000259" key="2">
    <source>
        <dbReference type="PROSITE" id="PS51819"/>
    </source>
</evidence>
<reference evidence="3 4" key="1">
    <citation type="journal article" date="2018" name="Int. J. Syst. Evol. Microbiol.">
        <title>Uliginosibacterium sediminicola sp. nov., isolated from freshwater sediment.</title>
        <authorList>
            <person name="Hwang W.M."/>
            <person name="Kim S.M."/>
            <person name="Kang K."/>
            <person name="Ahn T.Y."/>
        </authorList>
    </citation>
    <scope>NUCLEOTIDE SEQUENCE [LARGE SCALE GENOMIC DNA]</scope>
    <source>
        <strain evidence="3 4">M1-21</strain>
    </source>
</reference>
<evidence type="ECO:0000256" key="1">
    <source>
        <dbReference type="SAM" id="MobiDB-lite"/>
    </source>
</evidence>
<protein>
    <submittedName>
        <fullName evidence="3">ArsI/CadI family heavy metal resistance metalloenzyme</fullName>
    </submittedName>
</protein>
<dbReference type="InterPro" id="IPR004360">
    <property type="entry name" value="Glyas_Fos-R_dOase_dom"/>
</dbReference>
<dbReference type="InterPro" id="IPR037523">
    <property type="entry name" value="VOC_core"/>
</dbReference>
<keyword evidence="4" id="KW-1185">Reference proteome</keyword>
<dbReference type="PANTHER" id="PTHR41294:SF1">
    <property type="entry name" value="CADMIUM-INDUCED PROTEIN CADI"/>
    <property type="match status" value="1"/>
</dbReference>
<dbReference type="InterPro" id="IPR052393">
    <property type="entry name" value="Cadmium-induced_rsp"/>
</dbReference>
<dbReference type="InterPro" id="IPR049789">
    <property type="entry name" value="ArsI/CadI-like"/>
</dbReference>
<feature type="region of interest" description="Disordered" evidence="1">
    <location>
        <begin position="147"/>
        <end position="172"/>
    </location>
</feature>
<dbReference type="NCBIfam" id="NF041414">
    <property type="entry name" value="ArsI_CadI_VOC"/>
    <property type="match status" value="1"/>
</dbReference>